<comment type="caution">
    <text evidence="1">The sequence shown here is derived from an EMBL/GenBank/DDBJ whole genome shotgun (WGS) entry which is preliminary data.</text>
</comment>
<gene>
    <name evidence="1" type="ORF">MAE02_22370</name>
</gene>
<evidence type="ECO:0000313" key="1">
    <source>
        <dbReference type="EMBL" id="GEO14541.1"/>
    </source>
</evidence>
<protein>
    <submittedName>
        <fullName evidence="1">Uncharacterized protein</fullName>
    </submittedName>
</protein>
<proteinExistence type="predicted"/>
<organism evidence="1 2">
    <name type="scientific">Microvirga aerophila</name>
    <dbReference type="NCBI Taxonomy" id="670291"/>
    <lineage>
        <taxon>Bacteria</taxon>
        <taxon>Pseudomonadati</taxon>
        <taxon>Pseudomonadota</taxon>
        <taxon>Alphaproteobacteria</taxon>
        <taxon>Hyphomicrobiales</taxon>
        <taxon>Methylobacteriaceae</taxon>
        <taxon>Microvirga</taxon>
    </lineage>
</organism>
<keyword evidence="2" id="KW-1185">Reference proteome</keyword>
<accession>A0A512BRI9</accession>
<dbReference type="AlphaFoldDB" id="A0A512BRI9"/>
<reference evidence="1 2" key="1">
    <citation type="submission" date="2019-07" db="EMBL/GenBank/DDBJ databases">
        <title>Whole genome shotgun sequence of Microvirga aerophila NBRC 106136.</title>
        <authorList>
            <person name="Hosoyama A."/>
            <person name="Uohara A."/>
            <person name="Ohji S."/>
            <person name="Ichikawa N."/>
        </authorList>
    </citation>
    <scope>NUCLEOTIDE SEQUENCE [LARGE SCALE GENOMIC DNA]</scope>
    <source>
        <strain evidence="1 2">NBRC 106136</strain>
    </source>
</reference>
<evidence type="ECO:0000313" key="2">
    <source>
        <dbReference type="Proteomes" id="UP000321085"/>
    </source>
</evidence>
<dbReference type="EMBL" id="BJYU01000025">
    <property type="protein sequence ID" value="GEO14541.1"/>
    <property type="molecule type" value="Genomic_DNA"/>
</dbReference>
<name>A0A512BRI9_9HYPH</name>
<dbReference type="OrthoDB" id="8243867at2"/>
<sequence length="78" mass="8868">MVTRSERLNEFVRDRDPAPDARVQLLCEDHVGTYLIPFPCQRTNNAWRNAKTGEPIEATVIGWRECPMLCRDGAPPVS</sequence>
<dbReference type="Proteomes" id="UP000321085">
    <property type="component" value="Unassembled WGS sequence"/>
</dbReference>